<evidence type="ECO:0000313" key="14">
    <source>
        <dbReference type="EMBL" id="SNY48257.1"/>
    </source>
</evidence>
<keyword evidence="5" id="KW-1003">Cell membrane</keyword>
<comment type="subunit">
    <text evidence="3">The complex is composed of two ATP-binding proteins (UgpC), two transmembrane proteins (UgpA and UgpE) and a solute-binding protein (UgpB).</text>
</comment>
<evidence type="ECO:0000256" key="8">
    <source>
        <dbReference type="ARBA" id="ARBA00022989"/>
    </source>
</evidence>
<dbReference type="PROSITE" id="PS50928">
    <property type="entry name" value="ABC_TM1"/>
    <property type="match status" value="1"/>
</dbReference>
<feature type="transmembrane region" description="Helical" evidence="12">
    <location>
        <begin position="282"/>
        <end position="303"/>
    </location>
</feature>
<dbReference type="InterPro" id="IPR035906">
    <property type="entry name" value="MetI-like_sf"/>
</dbReference>
<dbReference type="Pfam" id="PF00528">
    <property type="entry name" value="BPD_transp_1"/>
    <property type="match status" value="1"/>
</dbReference>
<comment type="subcellular location">
    <subcellularLocation>
        <location evidence="1">Cell inner membrane</location>
        <topology evidence="1">Multi-pass membrane protein</topology>
    </subcellularLocation>
    <subcellularLocation>
        <location evidence="12">Cell membrane</location>
        <topology evidence="12">Multi-pass membrane protein</topology>
    </subcellularLocation>
</comment>
<dbReference type="InterPro" id="IPR000515">
    <property type="entry name" value="MetI-like"/>
</dbReference>
<sequence>MLRAGLFPFPPFGFPMQTKRTTFRSYWLPYLLIAPQLAITLIFFIWPAGQAVWQSFLQEDAFGLSTKFVGLRNYVKLLNSPEYLASFETTVIFTVCTAGLSLGLALLFAVAVDRMIRTASAYTTFILWPYAVAPAIAGVLWWFMFNPSVGVLTYALQTMGYDWNHRLSGTDAMILVVLASSWKQISYNFLFFLAGLQSIPQSLREAAAIDGAGPVKRFFTVVFPLLSPTTFFLLVVNINYTMFDTFSTIDASTAGGPGQSTTILVYKVYEDGYKGLDLGSSAAQSVILMGIVMVLTFIQFRYIERRVQY</sequence>
<dbReference type="GO" id="GO:0055085">
    <property type="term" value="P:transmembrane transport"/>
    <property type="evidence" value="ECO:0007669"/>
    <property type="project" value="InterPro"/>
</dbReference>
<dbReference type="PANTHER" id="PTHR43227">
    <property type="entry name" value="BLL4140 PROTEIN"/>
    <property type="match status" value="1"/>
</dbReference>
<dbReference type="CDD" id="cd06261">
    <property type="entry name" value="TM_PBP2"/>
    <property type="match status" value="1"/>
</dbReference>
<evidence type="ECO:0000256" key="6">
    <source>
        <dbReference type="ARBA" id="ARBA00022519"/>
    </source>
</evidence>
<feature type="transmembrane region" description="Helical" evidence="12">
    <location>
        <begin position="26"/>
        <end position="46"/>
    </location>
</feature>
<keyword evidence="8 12" id="KW-1133">Transmembrane helix</keyword>
<feature type="transmembrane region" description="Helical" evidence="12">
    <location>
        <begin position="172"/>
        <end position="196"/>
    </location>
</feature>
<evidence type="ECO:0000256" key="4">
    <source>
        <dbReference type="ARBA" id="ARBA00022448"/>
    </source>
</evidence>
<keyword evidence="9 12" id="KW-0472">Membrane</keyword>
<keyword evidence="6" id="KW-0997">Cell inner membrane</keyword>
<evidence type="ECO:0000256" key="11">
    <source>
        <dbReference type="ARBA" id="ARBA00040780"/>
    </source>
</evidence>
<gene>
    <name evidence="14" type="ORF">SAMN06297129_1379</name>
</gene>
<evidence type="ECO:0000256" key="7">
    <source>
        <dbReference type="ARBA" id="ARBA00022692"/>
    </source>
</evidence>
<evidence type="ECO:0000259" key="13">
    <source>
        <dbReference type="PROSITE" id="PS50928"/>
    </source>
</evidence>
<keyword evidence="7 12" id="KW-0812">Transmembrane</keyword>
<evidence type="ECO:0000256" key="12">
    <source>
        <dbReference type="RuleBase" id="RU363032"/>
    </source>
</evidence>
<comment type="similarity">
    <text evidence="2 12">Belongs to the binding-protein-dependent transport system permease family.</text>
</comment>
<feature type="transmembrane region" description="Helical" evidence="12">
    <location>
        <begin position="91"/>
        <end position="112"/>
    </location>
</feature>
<feature type="transmembrane region" description="Helical" evidence="12">
    <location>
        <begin position="217"/>
        <end position="238"/>
    </location>
</feature>
<feature type="domain" description="ABC transmembrane type-1" evidence="13">
    <location>
        <begin position="87"/>
        <end position="299"/>
    </location>
</feature>
<organism evidence="14 15">
    <name type="scientific">Pseudooceanicola antarcticus</name>
    <dbReference type="NCBI Taxonomy" id="1247613"/>
    <lineage>
        <taxon>Bacteria</taxon>
        <taxon>Pseudomonadati</taxon>
        <taxon>Pseudomonadota</taxon>
        <taxon>Alphaproteobacteria</taxon>
        <taxon>Rhodobacterales</taxon>
        <taxon>Paracoccaceae</taxon>
        <taxon>Pseudooceanicola</taxon>
    </lineage>
</organism>
<evidence type="ECO:0000256" key="9">
    <source>
        <dbReference type="ARBA" id="ARBA00023136"/>
    </source>
</evidence>
<dbReference type="Gene3D" id="1.10.3720.10">
    <property type="entry name" value="MetI-like"/>
    <property type="match status" value="1"/>
</dbReference>
<dbReference type="EMBL" id="OBEA01000002">
    <property type="protein sequence ID" value="SNY48257.1"/>
    <property type="molecule type" value="Genomic_DNA"/>
</dbReference>
<protein>
    <recommendedName>
        <fullName evidence="11">sn-glycerol-3-phosphate transport system permease protein UgpA</fullName>
    </recommendedName>
</protein>
<comment type="function">
    <text evidence="10">Part of the ABC transporter complex UgpBAEC involved in sn-glycerol-3-phosphate (G3P) import. Probably responsible for the translocation of the substrate across the membrane.</text>
</comment>
<evidence type="ECO:0000256" key="5">
    <source>
        <dbReference type="ARBA" id="ARBA00022475"/>
    </source>
</evidence>
<dbReference type="PANTHER" id="PTHR43227:SF9">
    <property type="entry name" value="SN-GLYCEROL-3-PHOSPHATE TRANSPORT SYSTEM PERMEASE PROTEIN UGPA"/>
    <property type="match status" value="1"/>
</dbReference>
<dbReference type="AlphaFoldDB" id="A0A285IKI2"/>
<dbReference type="SUPFAM" id="SSF161098">
    <property type="entry name" value="MetI-like"/>
    <property type="match status" value="1"/>
</dbReference>
<keyword evidence="4 12" id="KW-0813">Transport</keyword>
<proteinExistence type="inferred from homology"/>
<accession>A0A285IKI2</accession>
<dbReference type="NCBIfam" id="NF007852">
    <property type="entry name" value="PRK10561.1"/>
    <property type="match status" value="1"/>
</dbReference>
<dbReference type="InterPro" id="IPR050809">
    <property type="entry name" value="UgpAE/MalFG_permease"/>
</dbReference>
<name>A0A285IKI2_9RHOB</name>
<dbReference type="Proteomes" id="UP000231655">
    <property type="component" value="Unassembled WGS sequence"/>
</dbReference>
<evidence type="ECO:0000256" key="2">
    <source>
        <dbReference type="ARBA" id="ARBA00009306"/>
    </source>
</evidence>
<evidence type="ECO:0000256" key="10">
    <source>
        <dbReference type="ARBA" id="ARBA00037054"/>
    </source>
</evidence>
<feature type="transmembrane region" description="Helical" evidence="12">
    <location>
        <begin position="124"/>
        <end position="144"/>
    </location>
</feature>
<evidence type="ECO:0000256" key="3">
    <source>
        <dbReference type="ARBA" id="ARBA00011557"/>
    </source>
</evidence>
<reference evidence="14 15" key="1">
    <citation type="submission" date="2017-09" db="EMBL/GenBank/DDBJ databases">
        <authorList>
            <person name="Ehlers B."/>
            <person name="Leendertz F.H."/>
        </authorList>
    </citation>
    <scope>NUCLEOTIDE SEQUENCE [LARGE SCALE GENOMIC DNA]</scope>
    <source>
        <strain evidence="14 15">CGMCC 1.12662</strain>
    </source>
</reference>
<dbReference type="GO" id="GO:0005886">
    <property type="term" value="C:plasma membrane"/>
    <property type="evidence" value="ECO:0007669"/>
    <property type="project" value="UniProtKB-SubCell"/>
</dbReference>
<evidence type="ECO:0000256" key="1">
    <source>
        <dbReference type="ARBA" id="ARBA00004429"/>
    </source>
</evidence>
<evidence type="ECO:0000313" key="15">
    <source>
        <dbReference type="Proteomes" id="UP000231655"/>
    </source>
</evidence>